<proteinExistence type="predicted"/>
<accession>A0A382I062</accession>
<dbReference type="EMBL" id="UINC01063938">
    <property type="protein sequence ID" value="SVB92091.1"/>
    <property type="molecule type" value="Genomic_DNA"/>
</dbReference>
<dbReference type="AlphaFoldDB" id="A0A382I062"/>
<reference evidence="1" key="1">
    <citation type="submission" date="2018-05" db="EMBL/GenBank/DDBJ databases">
        <authorList>
            <person name="Lanie J.A."/>
            <person name="Ng W.-L."/>
            <person name="Kazmierczak K.M."/>
            <person name="Andrzejewski T.M."/>
            <person name="Davidsen T.M."/>
            <person name="Wayne K.J."/>
            <person name="Tettelin H."/>
            <person name="Glass J.I."/>
            <person name="Rusch D."/>
            <person name="Podicherti R."/>
            <person name="Tsui H.-C.T."/>
            <person name="Winkler M.E."/>
        </authorList>
    </citation>
    <scope>NUCLEOTIDE SEQUENCE</scope>
</reference>
<protein>
    <submittedName>
        <fullName evidence="1">Uncharacterized protein</fullName>
    </submittedName>
</protein>
<evidence type="ECO:0000313" key="1">
    <source>
        <dbReference type="EMBL" id="SVB92091.1"/>
    </source>
</evidence>
<organism evidence="1">
    <name type="scientific">marine metagenome</name>
    <dbReference type="NCBI Taxonomy" id="408172"/>
    <lineage>
        <taxon>unclassified sequences</taxon>
        <taxon>metagenomes</taxon>
        <taxon>ecological metagenomes</taxon>
    </lineage>
</organism>
<gene>
    <name evidence="1" type="ORF">METZ01_LOCUS244945</name>
</gene>
<sequence length="138" mass="15602">MADGQTSWNLAVRPEMFQFDDIVGDVGEYMDCVIPQSNTFIFATGTDNYTQDRLTDLTVEFFDGLWVEKGRLNPDGYLRLDAGFSYICLIEAQENETLRRLRELVGFTDNHALLQGRIGRGFVNQFLSLTAPATVTCM</sequence>
<name>A0A382I062_9ZZZZ</name>